<comment type="catalytic activity">
    <reaction evidence="7">
        <text>L-methionine + H2O = methanethiol + 2-oxobutanoate + NH4(+)</text>
        <dbReference type="Rhea" id="RHEA:23800"/>
        <dbReference type="ChEBI" id="CHEBI:15377"/>
        <dbReference type="ChEBI" id="CHEBI:16007"/>
        <dbReference type="ChEBI" id="CHEBI:16763"/>
        <dbReference type="ChEBI" id="CHEBI:28938"/>
        <dbReference type="ChEBI" id="CHEBI:57844"/>
        <dbReference type="EC" id="4.4.1.11"/>
    </reaction>
    <physiologicalReaction direction="left-to-right" evidence="7">
        <dbReference type="Rhea" id="RHEA:23801"/>
    </physiologicalReaction>
</comment>
<comment type="cofactor">
    <cofactor evidence="1 9">
        <name>pyridoxal 5'-phosphate</name>
        <dbReference type="ChEBI" id="CHEBI:597326"/>
    </cofactor>
</comment>
<dbReference type="Pfam" id="PF01053">
    <property type="entry name" value="Cys_Met_Meta_PP"/>
    <property type="match status" value="1"/>
</dbReference>
<comment type="caution">
    <text evidence="10">The sequence shown here is derived from an EMBL/GenBank/DDBJ whole genome shotgun (WGS) entry which is preliminary data.</text>
</comment>
<dbReference type="FunFam" id="3.90.1150.10:FF:000070">
    <property type="entry name" value="Putative cystathionine gamma-synthase"/>
    <property type="match status" value="1"/>
</dbReference>
<gene>
    <name evidence="10" type="ORF">FC36_GL000502</name>
</gene>
<dbReference type="PANTHER" id="PTHR11808:SF90">
    <property type="entry name" value="CYSTATHIONINE GAMMA-SYNTHASE"/>
    <property type="match status" value="1"/>
</dbReference>
<evidence type="ECO:0000313" key="10">
    <source>
        <dbReference type="EMBL" id="KRL79466.1"/>
    </source>
</evidence>
<evidence type="ECO:0000256" key="4">
    <source>
        <dbReference type="ARBA" id="ARBA00047175"/>
    </source>
</evidence>
<dbReference type="STRING" id="1423740.FC36_GL000502"/>
<dbReference type="Gene3D" id="3.40.640.10">
    <property type="entry name" value="Type I PLP-dependent aspartate aminotransferase-like (Major domain)"/>
    <property type="match status" value="1"/>
</dbReference>
<sequence>MHLETILAQAGNRNSQDQFKSVSAPLYFSSNFRHDSLAEVANFDEDKQFAYARLKTPTRSVLEETLARLEGGKYAYALSSGMAAIQLVFGILKQNDHVISLNDLYGGTFRYFDYLTEHVGIHFDEWDGQKVADLVALCRPETRLIWLETPSNPTMKEIDIVEVCHQIKALNPEIIIAVDNTFYSPIFQQPLQDGADLVIHSATKYLSGHNDILAGCVITGSDYLAAKLSFNLKTTGANLDPFDSWLLLRSLKTLPIRMKQHQANAQIIAQYLEEEPAVSKVLYPGKGGMISFYIKDEAQVANFFEKLQVISFAESLGGVESLVTLPDQQTHHDMVVEKRRALGITPNLIRFSVGLENATDLIADLRQALH</sequence>
<dbReference type="InterPro" id="IPR015424">
    <property type="entry name" value="PyrdxlP-dep_Trfase"/>
</dbReference>
<dbReference type="PANTHER" id="PTHR11808">
    <property type="entry name" value="TRANS-SULFURATION ENZYME FAMILY MEMBER"/>
    <property type="match status" value="1"/>
</dbReference>
<evidence type="ECO:0000256" key="2">
    <source>
        <dbReference type="ARBA" id="ARBA00009077"/>
    </source>
</evidence>
<protein>
    <recommendedName>
        <fullName evidence="4">homocysteine desulfhydrase</fullName>
        <ecNumber evidence="4">4.4.1.2</ecNumber>
    </recommendedName>
    <alternativeName>
        <fullName evidence="5">Homocysteine desulfhydrase</fullName>
    </alternativeName>
</protein>
<dbReference type="InterPro" id="IPR015422">
    <property type="entry name" value="PyrdxlP-dep_Trfase_small"/>
</dbReference>
<name>A0A0R1TKJ2_9LACO</name>
<dbReference type="InterPro" id="IPR000277">
    <property type="entry name" value="Cys/Met-Metab_PyrdxlP-dep_enz"/>
</dbReference>
<dbReference type="RefSeq" id="WP_025020689.1">
    <property type="nucleotide sequence ID" value="NZ_AZFH01000102.1"/>
</dbReference>
<dbReference type="CDD" id="cd00614">
    <property type="entry name" value="CGS_like"/>
    <property type="match status" value="1"/>
</dbReference>
<dbReference type="GO" id="GO:0005737">
    <property type="term" value="C:cytoplasm"/>
    <property type="evidence" value="ECO:0007669"/>
    <property type="project" value="TreeGrafter"/>
</dbReference>
<evidence type="ECO:0000313" key="11">
    <source>
        <dbReference type="Proteomes" id="UP000051048"/>
    </source>
</evidence>
<comment type="similarity">
    <text evidence="2 9">Belongs to the trans-sulfuration enzymes family.</text>
</comment>
<dbReference type="GO" id="GO:0018826">
    <property type="term" value="F:methionine gamma-lyase activity"/>
    <property type="evidence" value="ECO:0007669"/>
    <property type="project" value="UniProtKB-EC"/>
</dbReference>
<dbReference type="Gene3D" id="3.90.1150.10">
    <property type="entry name" value="Aspartate Aminotransferase, domain 1"/>
    <property type="match status" value="2"/>
</dbReference>
<keyword evidence="3 8" id="KW-0663">Pyridoxal phosphate</keyword>
<dbReference type="EMBL" id="AZFH01000102">
    <property type="protein sequence ID" value="KRL79466.1"/>
    <property type="molecule type" value="Genomic_DNA"/>
</dbReference>
<evidence type="ECO:0000256" key="5">
    <source>
        <dbReference type="ARBA" id="ARBA00047199"/>
    </source>
</evidence>
<dbReference type="InterPro" id="IPR015421">
    <property type="entry name" value="PyrdxlP-dep_Trfase_major"/>
</dbReference>
<dbReference type="OrthoDB" id="9780685at2"/>
<dbReference type="PROSITE" id="PS00868">
    <property type="entry name" value="CYS_MET_METAB_PP"/>
    <property type="match status" value="1"/>
</dbReference>
<reference evidence="10 11" key="1">
    <citation type="journal article" date="2015" name="Genome Announc.">
        <title>Expanding the biotechnology potential of lactobacilli through comparative genomics of 213 strains and associated genera.</title>
        <authorList>
            <person name="Sun Z."/>
            <person name="Harris H.M."/>
            <person name="McCann A."/>
            <person name="Guo C."/>
            <person name="Argimon S."/>
            <person name="Zhang W."/>
            <person name="Yang X."/>
            <person name="Jeffery I.B."/>
            <person name="Cooney J.C."/>
            <person name="Kagawa T.F."/>
            <person name="Liu W."/>
            <person name="Song Y."/>
            <person name="Salvetti E."/>
            <person name="Wrobel A."/>
            <person name="Rasinkangas P."/>
            <person name="Parkhill J."/>
            <person name="Rea M.C."/>
            <person name="O'Sullivan O."/>
            <person name="Ritari J."/>
            <person name="Douillard F.P."/>
            <person name="Paul Ross R."/>
            <person name="Yang R."/>
            <person name="Briner A.E."/>
            <person name="Felis G.E."/>
            <person name="de Vos W.M."/>
            <person name="Barrangou R."/>
            <person name="Klaenhammer T.R."/>
            <person name="Caufield P.W."/>
            <person name="Cui Y."/>
            <person name="Zhang H."/>
            <person name="O'Toole P.W."/>
        </authorList>
    </citation>
    <scope>NUCLEOTIDE SEQUENCE [LARGE SCALE GENOMIC DNA]</scope>
    <source>
        <strain evidence="10 11">DSM 15833</strain>
    </source>
</reference>
<dbReference type="GO" id="GO:0019346">
    <property type="term" value="P:transsulfuration"/>
    <property type="evidence" value="ECO:0007669"/>
    <property type="project" value="InterPro"/>
</dbReference>
<feature type="modified residue" description="N6-(pyridoxal phosphate)lysine" evidence="8">
    <location>
        <position position="204"/>
    </location>
</feature>
<evidence type="ECO:0000256" key="3">
    <source>
        <dbReference type="ARBA" id="ARBA00022898"/>
    </source>
</evidence>
<evidence type="ECO:0000256" key="6">
    <source>
        <dbReference type="ARBA" id="ARBA00048780"/>
    </source>
</evidence>
<organism evidence="10 11">
    <name type="scientific">Ligilactobacillus equi DSM 15833 = JCM 10991</name>
    <dbReference type="NCBI Taxonomy" id="1423740"/>
    <lineage>
        <taxon>Bacteria</taxon>
        <taxon>Bacillati</taxon>
        <taxon>Bacillota</taxon>
        <taxon>Bacilli</taxon>
        <taxon>Lactobacillales</taxon>
        <taxon>Lactobacillaceae</taxon>
        <taxon>Ligilactobacillus</taxon>
    </lineage>
</organism>
<dbReference type="Proteomes" id="UP000051048">
    <property type="component" value="Unassembled WGS sequence"/>
</dbReference>
<evidence type="ECO:0000256" key="1">
    <source>
        <dbReference type="ARBA" id="ARBA00001933"/>
    </source>
</evidence>
<evidence type="ECO:0000256" key="9">
    <source>
        <dbReference type="RuleBase" id="RU362118"/>
    </source>
</evidence>
<dbReference type="PATRIC" id="fig|1423740.3.peg.542"/>
<dbReference type="FunFam" id="3.40.640.10:FF:000046">
    <property type="entry name" value="Cystathionine gamma-lyase"/>
    <property type="match status" value="1"/>
</dbReference>
<dbReference type="EC" id="4.4.1.2" evidence="4"/>
<dbReference type="PIRSF" id="PIRSF001434">
    <property type="entry name" value="CGS"/>
    <property type="match status" value="1"/>
</dbReference>
<evidence type="ECO:0000256" key="8">
    <source>
        <dbReference type="PIRSR" id="PIRSR001434-2"/>
    </source>
</evidence>
<dbReference type="GO" id="GO:0030170">
    <property type="term" value="F:pyridoxal phosphate binding"/>
    <property type="evidence" value="ECO:0007669"/>
    <property type="project" value="InterPro"/>
</dbReference>
<dbReference type="SUPFAM" id="SSF53383">
    <property type="entry name" value="PLP-dependent transferases"/>
    <property type="match status" value="1"/>
</dbReference>
<comment type="catalytic activity">
    <reaction evidence="6">
        <text>L-homocysteine + H2O = 2-oxobutanoate + hydrogen sulfide + NH4(+) + H(+)</text>
        <dbReference type="Rhea" id="RHEA:14501"/>
        <dbReference type="ChEBI" id="CHEBI:15377"/>
        <dbReference type="ChEBI" id="CHEBI:15378"/>
        <dbReference type="ChEBI" id="CHEBI:16763"/>
        <dbReference type="ChEBI" id="CHEBI:28938"/>
        <dbReference type="ChEBI" id="CHEBI:29919"/>
        <dbReference type="ChEBI" id="CHEBI:58199"/>
        <dbReference type="EC" id="4.4.1.2"/>
    </reaction>
    <physiologicalReaction direction="left-to-right" evidence="6">
        <dbReference type="Rhea" id="RHEA:14502"/>
    </physiologicalReaction>
</comment>
<dbReference type="InterPro" id="IPR054542">
    <property type="entry name" value="Cys_met_metab_PP"/>
</dbReference>
<dbReference type="GO" id="GO:0047982">
    <property type="term" value="F:homocysteine desulfhydrase activity"/>
    <property type="evidence" value="ECO:0007669"/>
    <property type="project" value="UniProtKB-EC"/>
</dbReference>
<proteinExistence type="inferred from homology"/>
<dbReference type="AlphaFoldDB" id="A0A0R1TKJ2"/>
<evidence type="ECO:0000256" key="7">
    <source>
        <dbReference type="ARBA" id="ARBA00052699"/>
    </source>
</evidence>
<accession>A0A0R1TKJ2</accession>